<dbReference type="Pfam" id="PF23220">
    <property type="entry name" value="HAT_Syf1_M"/>
    <property type="match status" value="1"/>
</dbReference>
<comment type="subcellular location">
    <subcellularLocation>
        <location evidence="1">Nucleus</location>
    </subcellularLocation>
</comment>
<evidence type="ECO:0000256" key="4">
    <source>
        <dbReference type="ARBA" id="ARBA00022728"/>
    </source>
</evidence>
<dbReference type="InterPro" id="IPR055430">
    <property type="entry name" value="HAT_Syf1_CNRKL1_C"/>
</dbReference>
<dbReference type="GO" id="GO:0071007">
    <property type="term" value="C:U2-type catalytic step 2 spliceosome"/>
    <property type="evidence" value="ECO:0007669"/>
    <property type="project" value="TreeGrafter"/>
</dbReference>
<dbReference type="GO" id="GO:0000974">
    <property type="term" value="C:Prp19 complex"/>
    <property type="evidence" value="ECO:0007669"/>
    <property type="project" value="TreeGrafter"/>
</dbReference>
<evidence type="ECO:0000313" key="13">
    <source>
        <dbReference type="EMBL" id="QPG76375.1"/>
    </source>
</evidence>
<keyword evidence="7" id="KW-0539">Nucleus</keyword>
<dbReference type="AlphaFoldDB" id="A0A875S7Z0"/>
<organism evidence="13 14">
    <name type="scientific">Eeniella nana</name>
    <name type="common">Yeast</name>
    <name type="synonym">Brettanomyces nanus</name>
    <dbReference type="NCBI Taxonomy" id="13502"/>
    <lineage>
        <taxon>Eukaryota</taxon>
        <taxon>Fungi</taxon>
        <taxon>Dikarya</taxon>
        <taxon>Ascomycota</taxon>
        <taxon>Saccharomycotina</taxon>
        <taxon>Pichiomycetes</taxon>
        <taxon>Pichiales</taxon>
        <taxon>Pichiaceae</taxon>
        <taxon>Brettanomyces</taxon>
    </lineage>
</organism>
<keyword evidence="5" id="KW-0677">Repeat</keyword>
<dbReference type="SUPFAM" id="SSF48452">
    <property type="entry name" value="TPR-like"/>
    <property type="match status" value="2"/>
</dbReference>
<dbReference type="Pfam" id="PF23233">
    <property type="entry name" value="HAT_Syf1_CNRKL1_N"/>
    <property type="match status" value="1"/>
</dbReference>
<dbReference type="GO" id="GO:0000349">
    <property type="term" value="P:generation of catalytic spliceosome for first transesterification step"/>
    <property type="evidence" value="ECO:0007669"/>
    <property type="project" value="TreeGrafter"/>
</dbReference>
<dbReference type="PANTHER" id="PTHR11246:SF5">
    <property type="entry name" value="PRE-MRNA-SPLICING FACTOR SYF1"/>
    <property type="match status" value="1"/>
</dbReference>
<dbReference type="EMBL" id="CP064815">
    <property type="protein sequence ID" value="QPG76375.1"/>
    <property type="molecule type" value="Genomic_DNA"/>
</dbReference>
<dbReference type="OrthoDB" id="10067343at2759"/>
<evidence type="ECO:0000256" key="2">
    <source>
        <dbReference type="ARBA" id="ARBA00008644"/>
    </source>
</evidence>
<evidence type="ECO:0000256" key="5">
    <source>
        <dbReference type="ARBA" id="ARBA00022737"/>
    </source>
</evidence>
<accession>A0A875S7Z0</accession>
<dbReference type="InterPro" id="IPR055433">
    <property type="entry name" value="HAT_Syf1-like_N"/>
</dbReference>
<dbReference type="Pfam" id="PF23231">
    <property type="entry name" value="HAT_Syf1_CNRKL1_C"/>
    <property type="match status" value="1"/>
</dbReference>
<keyword evidence="3" id="KW-0507">mRNA processing</keyword>
<evidence type="ECO:0000256" key="6">
    <source>
        <dbReference type="ARBA" id="ARBA00023187"/>
    </source>
</evidence>
<dbReference type="InterPro" id="IPR011990">
    <property type="entry name" value="TPR-like_helical_dom_sf"/>
</dbReference>
<name>A0A875S7Z0_EENNA</name>
<evidence type="ECO:0000259" key="11">
    <source>
        <dbReference type="Pfam" id="PF23231"/>
    </source>
</evidence>
<evidence type="ECO:0000256" key="3">
    <source>
        <dbReference type="ARBA" id="ARBA00022664"/>
    </source>
</evidence>
<dbReference type="InterPro" id="IPR003107">
    <property type="entry name" value="HAT"/>
</dbReference>
<dbReference type="Proteomes" id="UP000662931">
    <property type="component" value="Chromosome 4"/>
</dbReference>
<keyword evidence="4" id="KW-0747">Spliceosome</keyword>
<dbReference type="Gene3D" id="1.25.40.10">
    <property type="entry name" value="Tetratricopeptide repeat domain"/>
    <property type="match status" value="4"/>
</dbReference>
<evidence type="ECO:0000259" key="12">
    <source>
        <dbReference type="Pfam" id="PF23233"/>
    </source>
</evidence>
<dbReference type="InterPro" id="IPR056350">
    <property type="entry name" value="HAT_Syf1_central"/>
</dbReference>
<sequence>MSILRYIDDGDLPYEQKLLKDPYNQDLWLDYIHFKRKGSVQTVLALLNRSVRKLSSSYKIWMLYINFRISLLDQGHQSLDETDKVIAIFERASLYLNKFPFFWVKYLQFVILQYSYINVSFARLCFDRAIQQLPVVHHEKIWKLFLQFVDIIGGPTLFLVNLRYCEFKMTVQDFNFAPFAGEETNQIEDKTLEAALDTIIDTVSTAKELDLLNQTFSKIVCVPSLLTKFTKSEMELYSDYFDALISLVPAFMSDNNGNLQRLDSQVLIFHDNMNSKFPDQMGKWIVKLAQYWRERKSYLQLISTFERGLATCMTLKDFSIIYESYTEFEDSRIELISRELDQIEGTSANQEDELNLKLNGCLQRYERLLSKRPFLINDVKMRRNPNDVKSWADRVLIYDPEGDQTAISLCYEKALMTIEPAKVKEPDLLAQLWIDYIDHEDKNNTGFKYRSLFSTATKVPFKFVGDLEKVWSAWVDKEVEHGDMKHALAIIKQAVTLPKKIAMKYTENEIRYNDEKLSTQVRAHKSIKLWSLYLDIVQKDGAIIDVLKVYDEILRLKLASPSTILNYCSFLEEHKYFERCFKIYERGVSLFKYPTVTEIWNSYLTKIVQYQQQLGIKSERIRDLFEQALQNCPPEYKKALYIMYAEFEETSGLKLQSLRILSEAIIKINNNLDKLELYKLLIAKTTTLKGPDSTSSVYQMALENLPVNIPGFIEDIVCGFVNIEAQQERFKRCRQILHYSSELVMKYSKRQADRDQIWDVFKKFELEYGNELNYKAMLRFKRHLESSSLPIIKDNIDGGLTDGIDFIHSSEQREQKASEDEPRNADQIELDLDDLA</sequence>
<evidence type="ECO:0000313" key="14">
    <source>
        <dbReference type="Proteomes" id="UP000662931"/>
    </source>
</evidence>
<feature type="domain" description="Pre-mRNA-splicing factor Syf1/CRNKL1-like C-terminal HAT-repeats" evidence="11">
    <location>
        <begin position="429"/>
        <end position="788"/>
    </location>
</feature>
<evidence type="ECO:0000256" key="9">
    <source>
        <dbReference type="SAM" id="MobiDB-lite"/>
    </source>
</evidence>
<feature type="compositionally biased region" description="Basic and acidic residues" evidence="9">
    <location>
        <begin position="811"/>
        <end position="826"/>
    </location>
</feature>
<evidence type="ECO:0000256" key="7">
    <source>
        <dbReference type="ARBA" id="ARBA00023242"/>
    </source>
</evidence>
<dbReference type="InterPro" id="IPR045075">
    <property type="entry name" value="Syf1-like"/>
</dbReference>
<evidence type="ECO:0000259" key="10">
    <source>
        <dbReference type="Pfam" id="PF23220"/>
    </source>
</evidence>
<feature type="domain" description="Pre-mRNA-splicing factor Syf1-like N-terminal HAT-repeats" evidence="12">
    <location>
        <begin position="11"/>
        <end position="167"/>
    </location>
</feature>
<dbReference type="KEGG" id="bnn:FOA43_003763"/>
<reference evidence="13" key="1">
    <citation type="submission" date="2020-10" db="EMBL/GenBank/DDBJ databases">
        <authorList>
            <person name="Roach M.J.R."/>
        </authorList>
    </citation>
    <scope>NUCLEOTIDE SEQUENCE</scope>
    <source>
        <strain evidence="13">CBS 1945</strain>
    </source>
</reference>
<evidence type="ECO:0000256" key="8">
    <source>
        <dbReference type="ARBA" id="ARBA00039472"/>
    </source>
</evidence>
<comment type="similarity">
    <text evidence="2">Belongs to the crooked-neck family.</text>
</comment>
<dbReference type="PANTHER" id="PTHR11246">
    <property type="entry name" value="PRE-MRNA SPLICING FACTOR"/>
    <property type="match status" value="1"/>
</dbReference>
<protein>
    <recommendedName>
        <fullName evidence="8">Pre-mRNA-splicing factor SYF1</fullName>
    </recommendedName>
</protein>
<dbReference type="GeneID" id="62197163"/>
<dbReference type="RefSeq" id="XP_038779940.1">
    <property type="nucleotide sequence ID" value="XM_038924012.1"/>
</dbReference>
<proteinExistence type="inferred from homology"/>
<feature type="domain" description="Pre-mRNA-splicing factor SYF1 central HAT repeats" evidence="10">
    <location>
        <begin position="200"/>
        <end position="418"/>
    </location>
</feature>
<dbReference type="SMART" id="SM00386">
    <property type="entry name" value="HAT"/>
    <property type="match status" value="9"/>
</dbReference>
<gene>
    <name evidence="13" type="ORF">FOA43_003763</name>
</gene>
<keyword evidence="6" id="KW-0508">mRNA splicing</keyword>
<evidence type="ECO:0000256" key="1">
    <source>
        <dbReference type="ARBA" id="ARBA00004123"/>
    </source>
</evidence>
<feature type="region of interest" description="Disordered" evidence="9">
    <location>
        <begin position="811"/>
        <end position="836"/>
    </location>
</feature>
<dbReference type="GO" id="GO:0071014">
    <property type="term" value="C:post-mRNA release spliceosomal complex"/>
    <property type="evidence" value="ECO:0007669"/>
    <property type="project" value="TreeGrafter"/>
</dbReference>
<keyword evidence="14" id="KW-1185">Reference proteome</keyword>